<proteinExistence type="predicted"/>
<dbReference type="AlphaFoldDB" id="A0A7X6H153"/>
<protein>
    <submittedName>
        <fullName evidence="1">Gamma-glutamyl kinase</fullName>
    </submittedName>
</protein>
<keyword evidence="1" id="KW-0808">Transferase</keyword>
<dbReference type="EMBL" id="JAAZQQ010000006">
    <property type="protein sequence ID" value="NKX46098.1"/>
    <property type="molecule type" value="Genomic_DNA"/>
</dbReference>
<keyword evidence="2" id="KW-1185">Reference proteome</keyword>
<dbReference type="InterPro" id="IPR027417">
    <property type="entry name" value="P-loop_NTPase"/>
</dbReference>
<reference evidence="1 2" key="1">
    <citation type="submission" date="2020-04" db="EMBL/GenBank/DDBJ databases">
        <authorList>
            <person name="Yoon J."/>
        </authorList>
    </citation>
    <scope>NUCLEOTIDE SEQUENCE [LARGE SCALE GENOMIC DNA]</scope>
    <source>
        <strain evidence="1 2">KMU-115</strain>
    </source>
</reference>
<keyword evidence="1" id="KW-0418">Kinase</keyword>
<dbReference type="SUPFAM" id="SSF52540">
    <property type="entry name" value="P-loop containing nucleoside triphosphate hydrolases"/>
    <property type="match status" value="1"/>
</dbReference>
<organism evidence="1 2">
    <name type="scientific">Roseicyclus persicicus</name>
    <dbReference type="NCBI Taxonomy" id="2650661"/>
    <lineage>
        <taxon>Bacteria</taxon>
        <taxon>Pseudomonadati</taxon>
        <taxon>Pseudomonadota</taxon>
        <taxon>Alphaproteobacteria</taxon>
        <taxon>Rhodobacterales</taxon>
        <taxon>Roseobacteraceae</taxon>
        <taxon>Roseicyclus</taxon>
    </lineage>
</organism>
<evidence type="ECO:0000313" key="2">
    <source>
        <dbReference type="Proteomes" id="UP000526408"/>
    </source>
</evidence>
<accession>A0A7X6H153</accession>
<name>A0A7X6H153_9RHOB</name>
<evidence type="ECO:0000313" key="1">
    <source>
        <dbReference type="EMBL" id="NKX46098.1"/>
    </source>
</evidence>
<dbReference type="Proteomes" id="UP000526408">
    <property type="component" value="Unassembled WGS sequence"/>
</dbReference>
<gene>
    <name evidence="1" type="ORF">HCU73_15995</name>
</gene>
<comment type="caution">
    <text evidence="1">The sequence shown here is derived from an EMBL/GenBank/DDBJ whole genome shotgun (WGS) entry which is preliminary data.</text>
</comment>
<dbReference type="RefSeq" id="WP_168624487.1">
    <property type="nucleotide sequence ID" value="NZ_JAAZQQ010000006.1"/>
</dbReference>
<sequence length="197" mass="22289">MLVFWKARLVLLAVPKTGTTALEAALLPHADAAILNPPDKKHVTARRWRNQLAPFFENRGTRRMETMAVIREPLDWLGSWYRYRARPEIAGSETSTAGIGFDAFVEGWLSDPEPEFARVGRPSRFVSDGDGKIIVDHLFRYEALDKAVAFLEARLSVRLDLPRRNVSPKAPLALDPALEARLRREAAADFRLWEQLG</sequence>
<dbReference type="GO" id="GO:0016301">
    <property type="term" value="F:kinase activity"/>
    <property type="evidence" value="ECO:0007669"/>
    <property type="project" value="UniProtKB-KW"/>
</dbReference>